<evidence type="ECO:0000313" key="2">
    <source>
        <dbReference type="EMBL" id="WAL64416.1"/>
    </source>
</evidence>
<evidence type="ECO:0000256" key="1">
    <source>
        <dbReference type="ARBA" id="ARBA00006547"/>
    </source>
</evidence>
<dbReference type="Gene3D" id="3.30.2140.10">
    <property type="entry name" value="Arylamine N-acetyltransferase"/>
    <property type="match status" value="1"/>
</dbReference>
<dbReference type="SUPFAM" id="SSF54001">
    <property type="entry name" value="Cysteine proteinases"/>
    <property type="match status" value="1"/>
</dbReference>
<protein>
    <submittedName>
        <fullName evidence="2">Arylamine N-acetyltransferase</fullName>
    </submittedName>
</protein>
<dbReference type="PANTHER" id="PTHR11786">
    <property type="entry name" value="N-HYDROXYARYLAMINE O-ACETYLTRANSFERASE"/>
    <property type="match status" value="1"/>
</dbReference>
<dbReference type="EMBL" id="CP113836">
    <property type="protein sequence ID" value="WAL64416.1"/>
    <property type="molecule type" value="Genomic_DNA"/>
</dbReference>
<dbReference type="RefSeq" id="WP_268754644.1">
    <property type="nucleotide sequence ID" value="NZ_CP113836.1"/>
</dbReference>
<organism evidence="2 3">
    <name type="scientific">Amycolatopsis cynarae</name>
    <dbReference type="NCBI Taxonomy" id="2995223"/>
    <lineage>
        <taxon>Bacteria</taxon>
        <taxon>Bacillati</taxon>
        <taxon>Actinomycetota</taxon>
        <taxon>Actinomycetes</taxon>
        <taxon>Pseudonocardiales</taxon>
        <taxon>Pseudonocardiaceae</taxon>
        <taxon>Amycolatopsis</taxon>
    </lineage>
</organism>
<sequence>MIDLDVKGYLARLGITDPEPPSAGALHRLHTAHIARVPYDSLDIQLGRPGGLDPAESAARIVRDGRTGYCFHLNGAFAALLAALGYQVTRHRGGAHNLGEEPGVHGNHLALTVTGLGDEGWFVDVGLGDGLYAPLPLVEGSYQQGPYRFGLRRSPVALGGWRFEHDENGSFTAMDFAPEPVGMSVFAEKHEHLSRSPESPFLRTLTVQRRDADSIDLVRALTLTRVEASGTSRTVLESPGQWWSALTDVFGVSPASYLPEQRDELWRKAVDQHEAHLARRGK</sequence>
<dbReference type="Gene3D" id="2.40.128.150">
    <property type="entry name" value="Cysteine proteinases"/>
    <property type="match status" value="1"/>
</dbReference>
<dbReference type="PANTHER" id="PTHR11786:SF0">
    <property type="entry name" value="ARYLAMINE N-ACETYLTRANSFERASE 4-RELATED"/>
    <property type="match status" value="1"/>
</dbReference>
<dbReference type="InterPro" id="IPR038765">
    <property type="entry name" value="Papain-like_cys_pep_sf"/>
</dbReference>
<dbReference type="Pfam" id="PF00797">
    <property type="entry name" value="Acetyltransf_2"/>
    <property type="match status" value="1"/>
</dbReference>
<gene>
    <name evidence="2" type="ORF">ORV05_26080</name>
</gene>
<reference evidence="2" key="1">
    <citation type="submission" date="2022-11" db="EMBL/GenBank/DDBJ databases">
        <authorList>
            <person name="Mo P."/>
        </authorList>
    </citation>
    <scope>NUCLEOTIDE SEQUENCE</scope>
    <source>
        <strain evidence="2">HUAS 11-8</strain>
    </source>
</reference>
<dbReference type="InterPro" id="IPR001447">
    <property type="entry name" value="Arylamine_N-AcTrfase"/>
</dbReference>
<dbReference type="Proteomes" id="UP001163203">
    <property type="component" value="Chromosome"/>
</dbReference>
<name>A0ABY7AWU2_9PSEU</name>
<evidence type="ECO:0000313" key="3">
    <source>
        <dbReference type="Proteomes" id="UP001163203"/>
    </source>
</evidence>
<proteinExistence type="inferred from homology"/>
<keyword evidence="3" id="KW-1185">Reference proteome</keyword>
<accession>A0ABY7AWU2</accession>
<comment type="similarity">
    <text evidence="1">Belongs to the arylamine N-acetyltransferase family.</text>
</comment>